<dbReference type="EMBL" id="JACBXS010000017">
    <property type="protein sequence ID" value="NYS25316.1"/>
    <property type="molecule type" value="Genomic_DNA"/>
</dbReference>
<evidence type="ECO:0000313" key="3">
    <source>
        <dbReference type="Proteomes" id="UP000529417"/>
    </source>
</evidence>
<proteinExistence type="predicted"/>
<protein>
    <submittedName>
        <fullName evidence="2">Phage holin family protein</fullName>
    </submittedName>
</protein>
<evidence type="ECO:0000256" key="1">
    <source>
        <dbReference type="SAM" id="Phobius"/>
    </source>
</evidence>
<feature type="transmembrane region" description="Helical" evidence="1">
    <location>
        <begin position="49"/>
        <end position="72"/>
    </location>
</feature>
<dbReference type="Proteomes" id="UP000529417">
    <property type="component" value="Unassembled WGS sequence"/>
</dbReference>
<reference evidence="2 3" key="1">
    <citation type="journal article" date="2000" name="Arch. Microbiol.">
        <title>Rhodobaca bogoriensis gen. nov. and sp. nov., an alkaliphilic purple nonsulfur bacterium from African Rift Valley soda lakes.</title>
        <authorList>
            <person name="Milford A.D."/>
            <person name="Achenbach L.A."/>
            <person name="Jung D.O."/>
            <person name="Madigan M.T."/>
        </authorList>
    </citation>
    <scope>NUCLEOTIDE SEQUENCE [LARGE SCALE GENOMIC DNA]</scope>
    <source>
        <strain evidence="2 3">2376</strain>
    </source>
</reference>
<comment type="caution">
    <text evidence="2">The sequence shown here is derived from an EMBL/GenBank/DDBJ whole genome shotgun (WGS) entry which is preliminary data.</text>
</comment>
<gene>
    <name evidence="2" type="ORF">HUK65_09960</name>
</gene>
<accession>A0A7Z0HZT4</accession>
<organism evidence="2 3">
    <name type="scientific">Rhabdonatronobacter sediminivivens</name>
    <dbReference type="NCBI Taxonomy" id="2743469"/>
    <lineage>
        <taxon>Bacteria</taxon>
        <taxon>Pseudomonadati</taxon>
        <taxon>Pseudomonadota</taxon>
        <taxon>Alphaproteobacteria</taxon>
        <taxon>Rhodobacterales</taxon>
        <taxon>Paracoccaceae</taxon>
        <taxon>Rhabdonatronobacter</taxon>
    </lineage>
</organism>
<keyword evidence="3" id="KW-1185">Reference proteome</keyword>
<dbReference type="AlphaFoldDB" id="A0A7Z0HZT4"/>
<keyword evidence="1" id="KW-0812">Transmembrane</keyword>
<keyword evidence="1" id="KW-0472">Membrane</keyword>
<feature type="transmembrane region" description="Helical" evidence="1">
    <location>
        <begin position="20"/>
        <end position="43"/>
    </location>
</feature>
<name>A0A7Z0HZT4_9RHOB</name>
<dbReference type="Pfam" id="PF07332">
    <property type="entry name" value="Phage_holin_3_6"/>
    <property type="match status" value="1"/>
</dbReference>
<keyword evidence="1" id="KW-1133">Transmembrane helix</keyword>
<sequence>MFIIARLRARLRDAARRSALGAAGVFLVVLGAGFLLAAIWIILAEWLDALLASALMGAVLAGVGLILLGLAARPEPVPEPPPDDRSRDADEDAMLRRLLREAGLEVPPKGQKPPIVDAFLFGLVMALRLRQQREAQGKTGTSAKD</sequence>
<evidence type="ECO:0000313" key="2">
    <source>
        <dbReference type="EMBL" id="NYS25316.1"/>
    </source>
</evidence>
<dbReference type="InterPro" id="IPR009937">
    <property type="entry name" value="Phage_holin_3_6"/>
</dbReference>